<name>A0A8E2EGQ4_9PEZI</name>
<proteinExistence type="predicted"/>
<evidence type="ECO:0000256" key="1">
    <source>
        <dbReference type="SAM" id="Phobius"/>
    </source>
</evidence>
<dbReference type="AlphaFoldDB" id="A0A8E2EGQ4"/>
<dbReference type="EMBL" id="KV744855">
    <property type="protein sequence ID" value="OCK83686.1"/>
    <property type="molecule type" value="Genomic_DNA"/>
</dbReference>
<protein>
    <submittedName>
        <fullName evidence="2">Uncharacterized protein</fullName>
    </submittedName>
</protein>
<evidence type="ECO:0000313" key="2">
    <source>
        <dbReference type="EMBL" id="OCK83686.1"/>
    </source>
</evidence>
<accession>A0A8E2EGQ4</accession>
<keyword evidence="1" id="KW-0812">Transmembrane</keyword>
<gene>
    <name evidence="2" type="ORF">K432DRAFT_465993</name>
</gene>
<dbReference type="Proteomes" id="UP000250266">
    <property type="component" value="Unassembled WGS sequence"/>
</dbReference>
<evidence type="ECO:0000313" key="3">
    <source>
        <dbReference type="Proteomes" id="UP000250266"/>
    </source>
</evidence>
<feature type="transmembrane region" description="Helical" evidence="1">
    <location>
        <begin position="6"/>
        <end position="26"/>
    </location>
</feature>
<reference evidence="2 3" key="1">
    <citation type="journal article" date="2016" name="Nat. Commun.">
        <title>Ectomycorrhizal ecology is imprinted in the genome of the dominant symbiotic fungus Cenococcum geophilum.</title>
        <authorList>
            <consortium name="DOE Joint Genome Institute"/>
            <person name="Peter M."/>
            <person name="Kohler A."/>
            <person name="Ohm R.A."/>
            <person name="Kuo A."/>
            <person name="Krutzmann J."/>
            <person name="Morin E."/>
            <person name="Arend M."/>
            <person name="Barry K.W."/>
            <person name="Binder M."/>
            <person name="Choi C."/>
            <person name="Clum A."/>
            <person name="Copeland A."/>
            <person name="Grisel N."/>
            <person name="Haridas S."/>
            <person name="Kipfer T."/>
            <person name="LaButti K."/>
            <person name="Lindquist E."/>
            <person name="Lipzen A."/>
            <person name="Maire R."/>
            <person name="Meier B."/>
            <person name="Mihaltcheva S."/>
            <person name="Molinier V."/>
            <person name="Murat C."/>
            <person name="Poggeler S."/>
            <person name="Quandt C.A."/>
            <person name="Sperisen C."/>
            <person name="Tritt A."/>
            <person name="Tisserant E."/>
            <person name="Crous P.W."/>
            <person name="Henrissat B."/>
            <person name="Nehls U."/>
            <person name="Egli S."/>
            <person name="Spatafora J.W."/>
            <person name="Grigoriev I.V."/>
            <person name="Martin F.M."/>
        </authorList>
    </citation>
    <scope>NUCLEOTIDE SEQUENCE [LARGE SCALE GENOMIC DNA]</scope>
    <source>
        <strain evidence="2 3">CBS 459.81</strain>
    </source>
</reference>
<sequence length="149" mass="17088">MLDPTFLIILLYGHLFFLPCLVLYAFPSHFSVHPSLLTHISHFKSSACTVATSSLISGPYFNKSALPLHTHPLLSLLNLPMPLHHHLNSAGLMHRIEHLQRPPPLHILNQLPLHRRSPLRHLQICQKLHHIRPICLIRRRDIPVPDTVQ</sequence>
<organism evidence="2 3">
    <name type="scientific">Lepidopterella palustris CBS 459.81</name>
    <dbReference type="NCBI Taxonomy" id="1314670"/>
    <lineage>
        <taxon>Eukaryota</taxon>
        <taxon>Fungi</taxon>
        <taxon>Dikarya</taxon>
        <taxon>Ascomycota</taxon>
        <taxon>Pezizomycotina</taxon>
        <taxon>Dothideomycetes</taxon>
        <taxon>Pleosporomycetidae</taxon>
        <taxon>Mytilinidiales</taxon>
        <taxon>Argynnaceae</taxon>
        <taxon>Lepidopterella</taxon>
    </lineage>
</organism>
<keyword evidence="1" id="KW-1133">Transmembrane helix</keyword>
<keyword evidence="1" id="KW-0472">Membrane</keyword>
<keyword evidence="3" id="KW-1185">Reference proteome</keyword>